<reference evidence="1 2" key="1">
    <citation type="journal article" date="2021" name="BMC Biol.">
        <title>Horizontally acquired antibacterial genes associated with adaptive radiation of ladybird beetles.</title>
        <authorList>
            <person name="Li H.S."/>
            <person name="Tang X.F."/>
            <person name="Huang Y.H."/>
            <person name="Xu Z.Y."/>
            <person name="Chen M.L."/>
            <person name="Du X.Y."/>
            <person name="Qiu B.Y."/>
            <person name="Chen P.T."/>
            <person name="Zhang W."/>
            <person name="Slipinski A."/>
            <person name="Escalona H.E."/>
            <person name="Waterhouse R.M."/>
            <person name="Zwick A."/>
            <person name="Pang H."/>
        </authorList>
    </citation>
    <scope>NUCLEOTIDE SEQUENCE [LARGE SCALE GENOMIC DNA]</scope>
    <source>
        <strain evidence="1">SYSU2018</strain>
    </source>
</reference>
<gene>
    <name evidence="1" type="ORF">HHI36_001159</name>
</gene>
<dbReference type="Proteomes" id="UP001516400">
    <property type="component" value="Unassembled WGS sequence"/>
</dbReference>
<protein>
    <recommendedName>
        <fullName evidence="3">Peptidase A2 domain-containing protein</fullName>
    </recommendedName>
</protein>
<dbReference type="CDD" id="cd00303">
    <property type="entry name" value="retropepsin_like"/>
    <property type="match status" value="1"/>
</dbReference>
<dbReference type="InterPro" id="IPR021109">
    <property type="entry name" value="Peptidase_aspartic_dom_sf"/>
</dbReference>
<dbReference type="SUPFAM" id="SSF50630">
    <property type="entry name" value="Acid proteases"/>
    <property type="match status" value="1"/>
</dbReference>
<evidence type="ECO:0000313" key="2">
    <source>
        <dbReference type="Proteomes" id="UP001516400"/>
    </source>
</evidence>
<dbReference type="AlphaFoldDB" id="A0ABD2P727"/>
<dbReference type="Gene3D" id="2.40.70.10">
    <property type="entry name" value="Acid Proteases"/>
    <property type="match status" value="1"/>
</dbReference>
<name>A0ABD2P727_9CUCU</name>
<accession>A0ABD2P727</accession>
<dbReference type="EMBL" id="JABFTP020000185">
    <property type="protein sequence ID" value="KAL3286660.1"/>
    <property type="molecule type" value="Genomic_DNA"/>
</dbReference>
<comment type="caution">
    <text evidence="1">The sequence shown here is derived from an EMBL/GenBank/DDBJ whole genome shotgun (WGS) entry which is preliminary data.</text>
</comment>
<sequence length="171" mass="18565">MKQALTLNRSHTVSNALVKAAKQLVEGVNQSSARMRQVGEDGWVDSFFGKLKPVNEKGQVLTSIVTGPIDTAKVASLQHPSNSIFVKGFIDDNVKSLLLDTGATKTINRPGIVNKPIRPTKWRLRTATGDSARIHEEVIIGITIGNTNISHVMLVADIEGVLILGMDIMRN</sequence>
<evidence type="ECO:0008006" key="3">
    <source>
        <dbReference type="Google" id="ProtNLM"/>
    </source>
</evidence>
<proteinExistence type="predicted"/>
<keyword evidence="2" id="KW-1185">Reference proteome</keyword>
<evidence type="ECO:0000313" key="1">
    <source>
        <dbReference type="EMBL" id="KAL3286660.1"/>
    </source>
</evidence>
<organism evidence="1 2">
    <name type="scientific">Cryptolaemus montrouzieri</name>
    <dbReference type="NCBI Taxonomy" id="559131"/>
    <lineage>
        <taxon>Eukaryota</taxon>
        <taxon>Metazoa</taxon>
        <taxon>Ecdysozoa</taxon>
        <taxon>Arthropoda</taxon>
        <taxon>Hexapoda</taxon>
        <taxon>Insecta</taxon>
        <taxon>Pterygota</taxon>
        <taxon>Neoptera</taxon>
        <taxon>Endopterygota</taxon>
        <taxon>Coleoptera</taxon>
        <taxon>Polyphaga</taxon>
        <taxon>Cucujiformia</taxon>
        <taxon>Coccinelloidea</taxon>
        <taxon>Coccinellidae</taxon>
        <taxon>Scymninae</taxon>
        <taxon>Scymnini</taxon>
        <taxon>Cryptolaemus</taxon>
    </lineage>
</organism>